<reference evidence="2 3" key="1">
    <citation type="submission" date="2020-11" db="EMBL/GenBank/DDBJ databases">
        <title>Carbohydrate-dependent, anaerobic sulfur respiration: A novel catabolism in halophilic archaea.</title>
        <authorList>
            <person name="Sorokin D.Y."/>
            <person name="Messina E."/>
            <person name="Smedile F."/>
            <person name="La Cono V."/>
            <person name="Hallsworth J.E."/>
            <person name="Yakimov M.M."/>
        </authorList>
    </citation>
    <scope>NUCLEOTIDE SEQUENCE [LARGE SCALE GENOMIC DNA]</scope>
    <source>
        <strain evidence="2 3">HSR-Est</strain>
    </source>
</reference>
<sequence>MALVSPWISDIEVVLPVNNRFDERKMYLSKAIEALEGDTEVLVLIRSDQEHNNYIKSHLSESVDVRSVPDLHAKAVVSEDSVYIGSANITRGGLFVNRELCQIVENEYDDVDQYIEVELDYQ</sequence>
<evidence type="ECO:0000313" key="2">
    <source>
        <dbReference type="EMBL" id="QSG13733.1"/>
    </source>
</evidence>
<dbReference type="EMBL" id="CP064791">
    <property type="protein sequence ID" value="QSG13733.1"/>
    <property type="molecule type" value="Genomic_DNA"/>
</dbReference>
<proteinExistence type="predicted"/>
<dbReference type="PROSITE" id="PS50035">
    <property type="entry name" value="PLD"/>
    <property type="match status" value="1"/>
</dbReference>
<dbReference type="SUPFAM" id="SSF56024">
    <property type="entry name" value="Phospholipase D/nuclease"/>
    <property type="match status" value="1"/>
</dbReference>
<protein>
    <submittedName>
        <fullName evidence="2">Superfamily II DNA/RNA helicase, SNF2 family</fullName>
    </submittedName>
</protein>
<keyword evidence="2" id="KW-0378">Hydrolase</keyword>
<dbReference type="Proteomes" id="UP000663292">
    <property type="component" value="Chromosome"/>
</dbReference>
<feature type="domain" description="PLD phosphodiesterase" evidence="1">
    <location>
        <begin position="71"/>
        <end position="93"/>
    </location>
</feature>
<organism evidence="2 3">
    <name type="scientific">Halapricum desulfuricans</name>
    <dbReference type="NCBI Taxonomy" id="2841257"/>
    <lineage>
        <taxon>Archaea</taxon>
        <taxon>Methanobacteriati</taxon>
        <taxon>Methanobacteriota</taxon>
        <taxon>Stenosarchaea group</taxon>
        <taxon>Halobacteria</taxon>
        <taxon>Halobacteriales</taxon>
        <taxon>Haloarculaceae</taxon>
        <taxon>Halapricum</taxon>
    </lineage>
</organism>
<name>A0A897NSD9_9EURY</name>
<keyword evidence="3" id="KW-1185">Reference proteome</keyword>
<evidence type="ECO:0000313" key="3">
    <source>
        <dbReference type="Proteomes" id="UP000663292"/>
    </source>
</evidence>
<dbReference type="AlphaFoldDB" id="A0A897NSD9"/>
<evidence type="ECO:0000259" key="1">
    <source>
        <dbReference type="PROSITE" id="PS50035"/>
    </source>
</evidence>
<dbReference type="InterPro" id="IPR001736">
    <property type="entry name" value="PLipase_D/transphosphatidylase"/>
</dbReference>
<dbReference type="Pfam" id="PF13091">
    <property type="entry name" value="PLDc_2"/>
    <property type="match status" value="1"/>
</dbReference>
<keyword evidence="2" id="KW-0067">ATP-binding</keyword>
<keyword evidence="2" id="KW-0347">Helicase</keyword>
<keyword evidence="2" id="KW-0547">Nucleotide-binding</keyword>
<dbReference type="InterPro" id="IPR025202">
    <property type="entry name" value="PLD-like_dom"/>
</dbReference>
<dbReference type="GO" id="GO:0004386">
    <property type="term" value="F:helicase activity"/>
    <property type="evidence" value="ECO:0007669"/>
    <property type="project" value="UniProtKB-KW"/>
</dbReference>
<gene>
    <name evidence="2" type="primary">hepA</name>
    <name evidence="2" type="ORF">HSEST_0177</name>
</gene>
<accession>A0A897NSD9</accession>
<dbReference type="Gene3D" id="3.30.870.10">
    <property type="entry name" value="Endonuclease Chain A"/>
    <property type="match status" value="1"/>
</dbReference>